<dbReference type="GO" id="GO:0016787">
    <property type="term" value="F:hydrolase activity"/>
    <property type="evidence" value="ECO:0007669"/>
    <property type="project" value="UniProtKB-KW"/>
</dbReference>
<evidence type="ECO:0000313" key="2">
    <source>
        <dbReference type="EMBL" id="MTE15333.1"/>
    </source>
</evidence>
<comment type="caution">
    <text evidence="2">The sequence shown here is derived from an EMBL/GenBank/DDBJ whole genome shotgun (WGS) entry which is preliminary data.</text>
</comment>
<dbReference type="EMBL" id="WMBB01000010">
    <property type="protein sequence ID" value="MTE15333.1"/>
    <property type="molecule type" value="Genomic_DNA"/>
</dbReference>
<dbReference type="Gene3D" id="3.40.50.1820">
    <property type="entry name" value="alpha/beta hydrolase"/>
    <property type="match status" value="1"/>
</dbReference>
<dbReference type="Pfam" id="PF00561">
    <property type="entry name" value="Abhydrolase_1"/>
    <property type="match status" value="1"/>
</dbReference>
<dbReference type="PANTHER" id="PTHR43798:SF33">
    <property type="entry name" value="HYDROLASE, PUTATIVE (AFU_ORTHOLOGUE AFUA_2G14860)-RELATED"/>
    <property type="match status" value="1"/>
</dbReference>
<evidence type="ECO:0000259" key="1">
    <source>
        <dbReference type="Pfam" id="PF00561"/>
    </source>
</evidence>
<sequence length="313" mass="34595">MYNRFRWIRDDAWRFVGAVRAPTRGRGEQRAPALAQGAYVELPGRGTTFARVTDGPAQTLPAVLLHGWTWNADINFADVIEPLSCHHRVIAPDARMHGRGIRTSGPWRLRDASDDVIALLDAFGIEQALFCGFSMGGMMVADLLTRYPDRVAGYVMQSAAAHYRQSPRERAVWVALRGLQPLAERGLNITAGRYFNASLPGNAALAERWDWLQAELGRQSLLEIITVAADIGALDLRPTLRRPTCPGEYHLLTMDRVCRPSMQADLARRLGASIVSVDADHDLPVTDAARYIDLTVSAIRRVAAQATDRTRAS</sequence>
<gene>
    <name evidence="2" type="ORF">GLP40_21480</name>
</gene>
<dbReference type="InterPro" id="IPR000073">
    <property type="entry name" value="AB_hydrolase_1"/>
</dbReference>
<proteinExistence type="predicted"/>
<reference evidence="2 3" key="1">
    <citation type="submission" date="2019-11" db="EMBL/GenBank/DDBJ databases">
        <title>Nocardia sp. nov. CT2-14 isolated from soil.</title>
        <authorList>
            <person name="Kanchanasin P."/>
            <person name="Tanasupawat S."/>
            <person name="Yuki M."/>
            <person name="Kudo T."/>
        </authorList>
    </citation>
    <scope>NUCLEOTIDE SEQUENCE [LARGE SCALE GENOMIC DNA]</scope>
    <source>
        <strain evidence="2 3">CT2-14</strain>
    </source>
</reference>
<keyword evidence="2" id="KW-0378">Hydrolase</keyword>
<accession>A0A6I3KWY0</accession>
<dbReference type="InterPro" id="IPR050266">
    <property type="entry name" value="AB_hydrolase_sf"/>
</dbReference>
<feature type="domain" description="AB hydrolase-1" evidence="1">
    <location>
        <begin position="63"/>
        <end position="161"/>
    </location>
</feature>
<keyword evidence="3" id="KW-1185">Reference proteome</keyword>
<dbReference type="PANTHER" id="PTHR43798">
    <property type="entry name" value="MONOACYLGLYCEROL LIPASE"/>
    <property type="match status" value="1"/>
</dbReference>
<dbReference type="AlphaFoldDB" id="A0A6I3KWY0"/>
<organism evidence="2 3">
    <name type="scientific">Nocardia aurantiaca</name>
    <dbReference type="NCBI Taxonomy" id="2675850"/>
    <lineage>
        <taxon>Bacteria</taxon>
        <taxon>Bacillati</taxon>
        <taxon>Actinomycetota</taxon>
        <taxon>Actinomycetes</taxon>
        <taxon>Mycobacteriales</taxon>
        <taxon>Nocardiaceae</taxon>
        <taxon>Nocardia</taxon>
    </lineage>
</organism>
<protein>
    <submittedName>
        <fullName evidence="2">Alpha/beta fold hydrolase</fullName>
    </submittedName>
</protein>
<dbReference type="GO" id="GO:0016020">
    <property type="term" value="C:membrane"/>
    <property type="evidence" value="ECO:0007669"/>
    <property type="project" value="TreeGrafter"/>
</dbReference>
<dbReference type="SUPFAM" id="SSF53474">
    <property type="entry name" value="alpha/beta-Hydrolases"/>
    <property type="match status" value="1"/>
</dbReference>
<dbReference type="Proteomes" id="UP000432464">
    <property type="component" value="Unassembled WGS sequence"/>
</dbReference>
<name>A0A6I3KWY0_9NOCA</name>
<evidence type="ECO:0000313" key="3">
    <source>
        <dbReference type="Proteomes" id="UP000432464"/>
    </source>
</evidence>
<dbReference type="InterPro" id="IPR029058">
    <property type="entry name" value="AB_hydrolase_fold"/>
</dbReference>